<accession>A0A9W6CNN4</accession>
<name>A0A9W6CNN4_XANFL</name>
<evidence type="ECO:0000313" key="5">
    <source>
        <dbReference type="Proteomes" id="UP001245370"/>
    </source>
</evidence>
<evidence type="ECO:0000256" key="1">
    <source>
        <dbReference type="SAM" id="Phobius"/>
    </source>
</evidence>
<dbReference type="Proteomes" id="UP001144397">
    <property type="component" value="Unassembled WGS sequence"/>
</dbReference>
<feature type="transmembrane region" description="Helical" evidence="1">
    <location>
        <begin position="71"/>
        <end position="89"/>
    </location>
</feature>
<keyword evidence="1" id="KW-0812">Transmembrane</keyword>
<dbReference type="Pfam" id="PF03334">
    <property type="entry name" value="PhaG_MnhG_YufB"/>
    <property type="match status" value="1"/>
</dbReference>
<gene>
    <name evidence="3" type="ORF">GGQ86_000072</name>
    <name evidence="2" type="ORF">XFLAVUS301_22580</name>
</gene>
<evidence type="ECO:0000313" key="3">
    <source>
        <dbReference type="EMBL" id="MDR6331625.1"/>
    </source>
</evidence>
<keyword evidence="1" id="KW-0472">Membrane</keyword>
<feature type="transmembrane region" description="Helical" evidence="1">
    <location>
        <begin position="40"/>
        <end position="59"/>
    </location>
</feature>
<keyword evidence="1" id="KW-1133">Transmembrane helix</keyword>
<proteinExistence type="predicted"/>
<dbReference type="Proteomes" id="UP001245370">
    <property type="component" value="Unassembled WGS sequence"/>
</dbReference>
<dbReference type="RefSeq" id="WP_281807544.1">
    <property type="nucleotide sequence ID" value="NZ_BSDO01000002.1"/>
</dbReference>
<reference evidence="2" key="1">
    <citation type="submission" date="2022-12" db="EMBL/GenBank/DDBJ databases">
        <title>Reference genome sequencing for broad-spectrum identification of bacterial and archaeal isolates by mass spectrometry.</title>
        <authorList>
            <person name="Sekiguchi Y."/>
            <person name="Tourlousse D.M."/>
        </authorList>
    </citation>
    <scope>NUCLEOTIDE SEQUENCE</scope>
    <source>
        <strain evidence="2">301</strain>
    </source>
</reference>
<evidence type="ECO:0000313" key="4">
    <source>
        <dbReference type="Proteomes" id="UP001144397"/>
    </source>
</evidence>
<dbReference type="EMBL" id="JAVDPY010000001">
    <property type="protein sequence ID" value="MDR6331625.1"/>
    <property type="molecule type" value="Genomic_DNA"/>
</dbReference>
<dbReference type="InterPro" id="IPR005133">
    <property type="entry name" value="PhaG_MnhG_YufB"/>
</dbReference>
<keyword evidence="5" id="KW-1185">Reference proteome</keyword>
<dbReference type="PANTHER" id="PTHR34703:SF1">
    <property type="entry name" value="ANTIPORTER SUBUNIT MNHG2-RELATED"/>
    <property type="match status" value="1"/>
</dbReference>
<feature type="transmembrane region" description="Helical" evidence="1">
    <location>
        <begin position="6"/>
        <end position="28"/>
    </location>
</feature>
<organism evidence="2 4">
    <name type="scientific">Xanthobacter flavus</name>
    <dbReference type="NCBI Taxonomy" id="281"/>
    <lineage>
        <taxon>Bacteria</taxon>
        <taxon>Pseudomonadati</taxon>
        <taxon>Pseudomonadota</taxon>
        <taxon>Alphaproteobacteria</taxon>
        <taxon>Hyphomicrobiales</taxon>
        <taxon>Xanthobacteraceae</taxon>
        <taxon>Xanthobacter</taxon>
    </lineage>
</organism>
<dbReference type="AlphaFoldDB" id="A0A9W6CNN4"/>
<dbReference type="NCBIfam" id="TIGR01300">
    <property type="entry name" value="CPA3_mnhG_phaG"/>
    <property type="match status" value="1"/>
</dbReference>
<evidence type="ECO:0000313" key="2">
    <source>
        <dbReference type="EMBL" id="GLI22584.1"/>
    </source>
</evidence>
<sequence length="123" mass="13029">MNPVIEAVVAALILVGAFFLLVGALGLARLPNMMSRLHGPTKATTLGIGSLLIASIVYFTATRGSFSVHELLITLFLFLTAPVSAQMLAKAHLLRSREEQSRLPATGRPADWATLAKGTDDAS</sequence>
<dbReference type="PANTHER" id="PTHR34703">
    <property type="entry name" value="ANTIPORTER SUBUNIT MNHG2-RELATED"/>
    <property type="match status" value="1"/>
</dbReference>
<dbReference type="GO" id="GO:0015385">
    <property type="term" value="F:sodium:proton antiporter activity"/>
    <property type="evidence" value="ECO:0007669"/>
    <property type="project" value="TreeGrafter"/>
</dbReference>
<reference evidence="3 5" key="2">
    <citation type="submission" date="2023-07" db="EMBL/GenBank/DDBJ databases">
        <title>Genomic Encyclopedia of Type Strains, Phase IV (KMG-IV): sequencing the most valuable type-strain genomes for metagenomic binning, comparative biology and taxonomic classification.</title>
        <authorList>
            <person name="Goeker M."/>
        </authorList>
    </citation>
    <scope>NUCLEOTIDE SEQUENCE [LARGE SCALE GENOMIC DNA]</scope>
    <source>
        <strain evidence="3 5">DSM 338</strain>
    </source>
</reference>
<dbReference type="GeneID" id="95763048"/>
<dbReference type="EMBL" id="BSDO01000002">
    <property type="protein sequence ID" value="GLI22584.1"/>
    <property type="molecule type" value="Genomic_DNA"/>
</dbReference>
<protein>
    <submittedName>
        <fullName evidence="3">Multicomponent K+:H+ antiporter subunit G</fullName>
    </submittedName>
</protein>
<comment type="caution">
    <text evidence="2">The sequence shown here is derived from an EMBL/GenBank/DDBJ whole genome shotgun (WGS) entry which is preliminary data.</text>
</comment>
<dbReference type="NCBIfam" id="NF009316">
    <property type="entry name" value="PRK12674.1-5"/>
    <property type="match status" value="1"/>
</dbReference>